<evidence type="ECO:0000313" key="2">
    <source>
        <dbReference type="Proteomes" id="UP000299102"/>
    </source>
</evidence>
<keyword evidence="2" id="KW-1185">Reference proteome</keyword>
<dbReference type="AlphaFoldDB" id="A0A4C1XD54"/>
<proteinExistence type="predicted"/>
<comment type="caution">
    <text evidence="1">The sequence shown here is derived from an EMBL/GenBank/DDBJ whole genome shotgun (WGS) entry which is preliminary data.</text>
</comment>
<reference evidence="1 2" key="1">
    <citation type="journal article" date="2019" name="Commun. Biol.">
        <title>The bagworm genome reveals a unique fibroin gene that provides high tensile strength.</title>
        <authorList>
            <person name="Kono N."/>
            <person name="Nakamura H."/>
            <person name="Ohtoshi R."/>
            <person name="Tomita M."/>
            <person name="Numata K."/>
            <person name="Arakawa K."/>
        </authorList>
    </citation>
    <scope>NUCLEOTIDE SEQUENCE [LARGE SCALE GENOMIC DNA]</scope>
</reference>
<accession>A0A4C1XD54</accession>
<evidence type="ECO:0000313" key="1">
    <source>
        <dbReference type="EMBL" id="GBP60095.1"/>
    </source>
</evidence>
<dbReference type="Proteomes" id="UP000299102">
    <property type="component" value="Unassembled WGS sequence"/>
</dbReference>
<organism evidence="1 2">
    <name type="scientific">Eumeta variegata</name>
    <name type="common">Bagworm moth</name>
    <name type="synonym">Eumeta japonica</name>
    <dbReference type="NCBI Taxonomy" id="151549"/>
    <lineage>
        <taxon>Eukaryota</taxon>
        <taxon>Metazoa</taxon>
        <taxon>Ecdysozoa</taxon>
        <taxon>Arthropoda</taxon>
        <taxon>Hexapoda</taxon>
        <taxon>Insecta</taxon>
        <taxon>Pterygota</taxon>
        <taxon>Neoptera</taxon>
        <taxon>Endopterygota</taxon>
        <taxon>Lepidoptera</taxon>
        <taxon>Glossata</taxon>
        <taxon>Ditrysia</taxon>
        <taxon>Tineoidea</taxon>
        <taxon>Psychidae</taxon>
        <taxon>Oiketicinae</taxon>
        <taxon>Eumeta</taxon>
    </lineage>
</organism>
<sequence>MSAARATRHTPAAYGLSMGDCRFKQYNANILLGHAPAARRCATLPEEARTTVTSGWNVFEYVPPHRFIDRCQTKNLHILDLAVGKVLEGERALPAPSRQRSIDTYS</sequence>
<gene>
    <name evidence="1" type="ORF">EVAR_31356_1</name>
</gene>
<protein>
    <submittedName>
        <fullName evidence="1">Uncharacterized protein</fullName>
    </submittedName>
</protein>
<dbReference type="EMBL" id="BGZK01000779">
    <property type="protein sequence ID" value="GBP60095.1"/>
    <property type="molecule type" value="Genomic_DNA"/>
</dbReference>
<name>A0A4C1XD54_EUMVA</name>